<feature type="transmembrane region" description="Helical" evidence="1">
    <location>
        <begin position="133"/>
        <end position="156"/>
    </location>
</feature>
<proteinExistence type="predicted"/>
<feature type="domain" description="Nudix hydrolase" evidence="2">
    <location>
        <begin position="226"/>
        <end position="352"/>
    </location>
</feature>
<feature type="transmembrane region" description="Helical" evidence="1">
    <location>
        <begin position="63"/>
        <end position="83"/>
    </location>
</feature>
<dbReference type="InterPro" id="IPR000086">
    <property type="entry name" value="NUDIX_hydrolase_dom"/>
</dbReference>
<keyword evidence="1" id="KW-0812">Transmembrane</keyword>
<reference evidence="3" key="1">
    <citation type="submission" date="2018-07" db="EMBL/GenBank/DDBJ databases">
        <authorList>
            <consortium name="Genoscope - CEA"/>
            <person name="William W."/>
        </authorList>
    </citation>
    <scope>NUCLEOTIDE SEQUENCE</scope>
    <source>
        <strain evidence="3">IK1</strain>
    </source>
</reference>
<dbReference type="SUPFAM" id="SSF55811">
    <property type="entry name" value="Nudix"/>
    <property type="match status" value="1"/>
</dbReference>
<evidence type="ECO:0000313" key="3">
    <source>
        <dbReference type="EMBL" id="VBB44618.1"/>
    </source>
</evidence>
<keyword evidence="1" id="KW-1133">Transmembrane helix</keyword>
<feature type="transmembrane region" description="Helical" evidence="1">
    <location>
        <begin position="12"/>
        <end position="32"/>
    </location>
</feature>
<dbReference type="AlphaFoldDB" id="A0A653A9L1"/>
<organism evidence="3">
    <name type="scientific">uncultured Paludibacter sp</name>
    <dbReference type="NCBI Taxonomy" id="497635"/>
    <lineage>
        <taxon>Bacteria</taxon>
        <taxon>Pseudomonadati</taxon>
        <taxon>Bacteroidota</taxon>
        <taxon>Bacteroidia</taxon>
        <taxon>Bacteroidales</taxon>
        <taxon>Paludibacteraceae</taxon>
        <taxon>Paludibacter</taxon>
        <taxon>environmental samples</taxon>
    </lineage>
</organism>
<gene>
    <name evidence="3" type="ORF">TRIP_D260032</name>
</gene>
<dbReference type="Gene3D" id="3.90.79.10">
    <property type="entry name" value="Nucleoside Triphosphate Pyrophosphohydrolase"/>
    <property type="match status" value="1"/>
</dbReference>
<keyword evidence="1" id="KW-0472">Membrane</keyword>
<sequence length="394" mass="46462">MDQLKKQISESFFNPVLYFLPLIVFIVGNNFWGLSTAWKVSFPVAIGMIIYVHFFYNRLLTWYIILAASYACIGLIYSLLQEYKLNTPFFYYADEVLFVLCMLSLLVFQKKLHRIARKTLHPRMPMTNNLDELVRVSRTLSITVSVFTILFLILQYKYHDINHHYIKTLNYIYLVSIMLIILYEIIRVSFIRNRLIKEDWIPIITKQGKIVGSELYLNKVFGERKYTHPVIRMHIIDDGKILLQRHNNENHSGYQLWDTPINTHVRIGESIQQALYREVKSMYGVELKNTVFLSNYSHENNVEFEYVFLFVTCKFPPINFSNNDLTTKWWTPKQIKENFESGIFTEEFKCEYKLLERGGVIFSAHCVCDCELKELVKKQKPGGANSELIPHIVN</sequence>
<dbReference type="InterPro" id="IPR015797">
    <property type="entry name" value="NUDIX_hydrolase-like_dom_sf"/>
</dbReference>
<dbReference type="EMBL" id="UPXZ01000019">
    <property type="protein sequence ID" value="VBB44618.1"/>
    <property type="molecule type" value="Genomic_DNA"/>
</dbReference>
<feature type="transmembrane region" description="Helical" evidence="1">
    <location>
        <begin position="89"/>
        <end position="108"/>
    </location>
</feature>
<accession>A0A653A9L1</accession>
<dbReference type="PROSITE" id="PS51462">
    <property type="entry name" value="NUDIX"/>
    <property type="match status" value="1"/>
</dbReference>
<protein>
    <recommendedName>
        <fullName evidence="2">Nudix hydrolase domain-containing protein</fullName>
    </recommendedName>
</protein>
<feature type="transmembrane region" description="Helical" evidence="1">
    <location>
        <begin position="168"/>
        <end position="186"/>
    </location>
</feature>
<dbReference type="Pfam" id="PF00293">
    <property type="entry name" value="NUDIX"/>
    <property type="match status" value="1"/>
</dbReference>
<evidence type="ECO:0000256" key="1">
    <source>
        <dbReference type="SAM" id="Phobius"/>
    </source>
</evidence>
<evidence type="ECO:0000259" key="2">
    <source>
        <dbReference type="PROSITE" id="PS51462"/>
    </source>
</evidence>
<name>A0A653A9L1_9BACT</name>
<feature type="transmembrane region" description="Helical" evidence="1">
    <location>
        <begin position="38"/>
        <end position="56"/>
    </location>
</feature>